<dbReference type="PANTHER" id="PTHR21646">
    <property type="entry name" value="UBIQUITIN CARBOXYL-TERMINAL HYDROLASE"/>
    <property type="match status" value="1"/>
</dbReference>
<evidence type="ECO:0000256" key="4">
    <source>
        <dbReference type="ARBA" id="ARBA00022670"/>
    </source>
</evidence>
<keyword evidence="5" id="KW-0833">Ubl conjugation pathway</keyword>
<dbReference type="InterPro" id="IPR018200">
    <property type="entry name" value="USP_CS"/>
</dbReference>
<evidence type="ECO:0000256" key="7">
    <source>
        <dbReference type="ARBA" id="ARBA00022807"/>
    </source>
</evidence>
<dbReference type="Proteomes" id="UP000007879">
    <property type="component" value="Unassembled WGS sequence"/>
</dbReference>
<dbReference type="InterPro" id="IPR028889">
    <property type="entry name" value="USP"/>
</dbReference>
<keyword evidence="4" id="KW-0645">Protease</keyword>
<evidence type="ECO:0000256" key="5">
    <source>
        <dbReference type="ARBA" id="ARBA00022786"/>
    </source>
</evidence>
<accession>A0A1X7SPP2</accession>
<evidence type="ECO:0000313" key="10">
    <source>
        <dbReference type="EnsemblMetazoa" id="Aqu2.1.04074_001"/>
    </source>
</evidence>
<dbReference type="EnsemblMetazoa" id="Aqu2.1.04074_001">
    <property type="protein sequence ID" value="Aqu2.1.04074_001"/>
    <property type="gene ID" value="Aqu2.1.04074"/>
</dbReference>
<evidence type="ECO:0000256" key="8">
    <source>
        <dbReference type="SAM" id="MobiDB-lite"/>
    </source>
</evidence>
<dbReference type="EC" id="3.4.19.12" evidence="3"/>
<feature type="compositionally biased region" description="Acidic residues" evidence="8">
    <location>
        <begin position="190"/>
        <end position="204"/>
    </location>
</feature>
<feature type="compositionally biased region" description="Low complexity" evidence="8">
    <location>
        <begin position="174"/>
        <end position="183"/>
    </location>
</feature>
<dbReference type="PROSITE" id="PS50235">
    <property type="entry name" value="USP_3"/>
    <property type="match status" value="1"/>
</dbReference>
<reference evidence="10" key="2">
    <citation type="submission" date="2017-05" db="UniProtKB">
        <authorList>
            <consortium name="EnsemblMetazoa"/>
        </authorList>
    </citation>
    <scope>IDENTIFICATION</scope>
</reference>
<dbReference type="EnsemblMetazoa" id="XM_011410760.2">
    <property type="protein sequence ID" value="XP_011409062.2"/>
    <property type="gene ID" value="LOC105315977"/>
</dbReference>
<dbReference type="AlphaFoldDB" id="A0A1X7SPP2"/>
<keyword evidence="6" id="KW-0378">Hydrolase</keyword>
<dbReference type="PROSITE" id="PS00973">
    <property type="entry name" value="USP_2"/>
    <property type="match status" value="1"/>
</dbReference>
<dbReference type="InterPro" id="IPR050185">
    <property type="entry name" value="Ub_carboxyl-term_hydrolase"/>
</dbReference>
<dbReference type="GO" id="GO:0006508">
    <property type="term" value="P:proteolysis"/>
    <property type="evidence" value="ECO:0007669"/>
    <property type="project" value="UniProtKB-KW"/>
</dbReference>
<comment type="catalytic activity">
    <reaction evidence="1">
        <text>Thiol-dependent hydrolysis of ester, thioester, amide, peptide and isopeptide bonds formed by the C-terminal Gly of ubiquitin (a 76-residue protein attached to proteins as an intracellular targeting signal).</text>
        <dbReference type="EC" id="3.4.19.12"/>
    </reaction>
</comment>
<proteinExistence type="inferred from homology"/>
<sequence length="204" mass="23808">MDLFVNKEVLGEDDAWYCPQCKEHVQASKKFDLWKMPEILVIHLKRFSYNRYFRNKIESKVEFPLENLDLSKYVVNEEEPQPLYDLFAVSNHFGGLGGGHYTAYAKNKDNGKWYSFDDSHVSEASADSICSSASYLLFYQRKTEGRRKPEPLNRSLSVSFDEEVKEENIKFQKKQQQQQQSKQANLIKEEAEENQDGEVLETSL</sequence>
<dbReference type="GO" id="GO:0004843">
    <property type="term" value="F:cysteine-type deubiquitinase activity"/>
    <property type="evidence" value="ECO:0007669"/>
    <property type="project" value="UniProtKB-EC"/>
</dbReference>
<dbReference type="SUPFAM" id="SSF54001">
    <property type="entry name" value="Cysteine proteinases"/>
    <property type="match status" value="1"/>
</dbReference>
<keyword evidence="11" id="KW-1185">Reference proteome</keyword>
<dbReference type="PANTHER" id="PTHR21646:SF24">
    <property type="entry name" value="UBIQUITIN CARBOXYL-TERMINAL HYDROLASE"/>
    <property type="match status" value="1"/>
</dbReference>
<organism evidence="10">
    <name type="scientific">Amphimedon queenslandica</name>
    <name type="common">Sponge</name>
    <dbReference type="NCBI Taxonomy" id="400682"/>
    <lineage>
        <taxon>Eukaryota</taxon>
        <taxon>Metazoa</taxon>
        <taxon>Porifera</taxon>
        <taxon>Demospongiae</taxon>
        <taxon>Heteroscleromorpha</taxon>
        <taxon>Haplosclerida</taxon>
        <taxon>Niphatidae</taxon>
        <taxon>Amphimedon</taxon>
    </lineage>
</organism>
<dbReference type="Pfam" id="PF00443">
    <property type="entry name" value="UCH"/>
    <property type="match status" value="1"/>
</dbReference>
<gene>
    <name evidence="10" type="primary">105315977</name>
</gene>
<evidence type="ECO:0000256" key="6">
    <source>
        <dbReference type="ARBA" id="ARBA00022801"/>
    </source>
</evidence>
<evidence type="ECO:0000259" key="9">
    <source>
        <dbReference type="PROSITE" id="PS50235"/>
    </source>
</evidence>
<protein>
    <recommendedName>
        <fullName evidence="3">ubiquitinyl hydrolase 1</fullName>
        <ecNumber evidence="3">3.4.19.12</ecNumber>
    </recommendedName>
</protein>
<reference evidence="11" key="1">
    <citation type="journal article" date="2010" name="Nature">
        <title>The Amphimedon queenslandica genome and the evolution of animal complexity.</title>
        <authorList>
            <person name="Srivastava M."/>
            <person name="Simakov O."/>
            <person name="Chapman J."/>
            <person name="Fahey B."/>
            <person name="Gauthier M.E."/>
            <person name="Mitros T."/>
            <person name="Richards G.S."/>
            <person name="Conaco C."/>
            <person name="Dacre M."/>
            <person name="Hellsten U."/>
            <person name="Larroux C."/>
            <person name="Putnam N.H."/>
            <person name="Stanke M."/>
            <person name="Adamska M."/>
            <person name="Darling A."/>
            <person name="Degnan S.M."/>
            <person name="Oakley T.H."/>
            <person name="Plachetzki D.C."/>
            <person name="Zhai Y."/>
            <person name="Adamski M."/>
            <person name="Calcino A."/>
            <person name="Cummins S.F."/>
            <person name="Goodstein D.M."/>
            <person name="Harris C."/>
            <person name="Jackson D.J."/>
            <person name="Leys S.P."/>
            <person name="Shu S."/>
            <person name="Woodcroft B.J."/>
            <person name="Vervoort M."/>
            <person name="Kosik K.S."/>
            <person name="Manning G."/>
            <person name="Degnan B.M."/>
            <person name="Rokhsar D.S."/>
        </authorList>
    </citation>
    <scope>NUCLEOTIDE SEQUENCE [LARGE SCALE GENOMIC DNA]</scope>
</reference>
<feature type="domain" description="USP" evidence="9">
    <location>
        <begin position="1"/>
        <end position="142"/>
    </location>
</feature>
<evidence type="ECO:0000256" key="2">
    <source>
        <dbReference type="ARBA" id="ARBA00009085"/>
    </source>
</evidence>
<dbReference type="Gene3D" id="3.90.70.10">
    <property type="entry name" value="Cysteine proteinases"/>
    <property type="match status" value="1"/>
</dbReference>
<dbReference type="KEGG" id="aqu:105315977"/>
<feature type="region of interest" description="Disordered" evidence="8">
    <location>
        <begin position="171"/>
        <end position="204"/>
    </location>
</feature>
<evidence type="ECO:0000256" key="1">
    <source>
        <dbReference type="ARBA" id="ARBA00000707"/>
    </source>
</evidence>
<comment type="similarity">
    <text evidence="2">Belongs to the peptidase C19 family.</text>
</comment>
<dbReference type="GO" id="GO:0016579">
    <property type="term" value="P:protein deubiquitination"/>
    <property type="evidence" value="ECO:0007669"/>
    <property type="project" value="InterPro"/>
</dbReference>
<dbReference type="CDD" id="cd02674">
    <property type="entry name" value="Peptidase_C19R"/>
    <property type="match status" value="1"/>
</dbReference>
<dbReference type="InParanoid" id="A0A1X7SPP2"/>
<dbReference type="STRING" id="400682.A0A1X7SPP2"/>
<evidence type="ECO:0000256" key="3">
    <source>
        <dbReference type="ARBA" id="ARBA00012759"/>
    </source>
</evidence>
<dbReference type="InterPro" id="IPR001394">
    <property type="entry name" value="Peptidase_C19_UCH"/>
</dbReference>
<keyword evidence="7" id="KW-0788">Thiol protease</keyword>
<evidence type="ECO:0000313" key="11">
    <source>
        <dbReference type="Proteomes" id="UP000007879"/>
    </source>
</evidence>
<dbReference type="InterPro" id="IPR038765">
    <property type="entry name" value="Papain-like_cys_pep_sf"/>
</dbReference>
<name>A0A1X7SPP2_AMPQE</name>
<dbReference type="OrthoDB" id="265776at2759"/>